<keyword evidence="3" id="KW-0732">Signal</keyword>
<dbReference type="Proteomes" id="UP001175097">
    <property type="component" value="Unassembled WGS sequence"/>
</dbReference>
<evidence type="ECO:0000256" key="3">
    <source>
        <dbReference type="SAM" id="SignalP"/>
    </source>
</evidence>
<evidence type="ECO:0000313" key="5">
    <source>
        <dbReference type="Proteomes" id="UP001175097"/>
    </source>
</evidence>
<keyword evidence="5" id="KW-1185">Reference proteome</keyword>
<keyword evidence="2" id="KW-0472">Membrane</keyword>
<feature type="compositionally biased region" description="Low complexity" evidence="1">
    <location>
        <begin position="41"/>
        <end position="52"/>
    </location>
</feature>
<proteinExistence type="predicted"/>
<name>A0ABT8JRE9_9BACL</name>
<evidence type="ECO:0000256" key="1">
    <source>
        <dbReference type="SAM" id="MobiDB-lite"/>
    </source>
</evidence>
<sequence length="150" mass="16474">MKKILSALIALTIVMSPIGSLVLNDHATTVEAKRYKSGKKNFNTNPQNNINNQPKVEKKKQEDNTSFTKSSQNTTPKGGFFSGGLMRGLFIGGLAGLLFGSLFANMGMLGSILGLMINMLAIVFIISLIRKIFVLLKAKKEKEDVNPWRN</sequence>
<feature type="transmembrane region" description="Helical" evidence="2">
    <location>
        <begin position="112"/>
        <end position="133"/>
    </location>
</feature>
<feature type="compositionally biased region" description="Polar residues" evidence="1">
    <location>
        <begin position="64"/>
        <end position="75"/>
    </location>
</feature>
<feature type="chain" id="PRO_5046038310" description="Preprotein translocase subunit Tim44" evidence="3">
    <location>
        <begin position="23"/>
        <end position="150"/>
    </location>
</feature>
<gene>
    <name evidence="4" type="ORF">P5G49_09540</name>
</gene>
<evidence type="ECO:0000256" key="2">
    <source>
        <dbReference type="SAM" id="Phobius"/>
    </source>
</evidence>
<evidence type="ECO:0008006" key="6">
    <source>
        <dbReference type="Google" id="ProtNLM"/>
    </source>
</evidence>
<reference evidence="4" key="1">
    <citation type="submission" date="2023-03" db="EMBL/GenBank/DDBJ databases">
        <title>MT1 and MT2 Draft Genomes of Novel Species.</title>
        <authorList>
            <person name="Venkateswaran K."/>
        </authorList>
    </citation>
    <scope>NUCLEOTIDE SEQUENCE</scope>
    <source>
        <strain evidence="4">F6_3S_P_2</strain>
    </source>
</reference>
<dbReference type="RefSeq" id="WP_301243393.1">
    <property type="nucleotide sequence ID" value="NZ_JAROCC010000006.1"/>
</dbReference>
<accession>A0ABT8JRE9</accession>
<feature type="signal peptide" evidence="3">
    <location>
        <begin position="1"/>
        <end position="22"/>
    </location>
</feature>
<comment type="caution">
    <text evidence="4">The sequence shown here is derived from an EMBL/GenBank/DDBJ whole genome shotgun (WGS) entry which is preliminary data.</text>
</comment>
<evidence type="ECO:0000313" key="4">
    <source>
        <dbReference type="EMBL" id="MDN4607731.1"/>
    </source>
</evidence>
<organism evidence="4 5">
    <name type="scientific">Sporosarcina highlanderae</name>
    <dbReference type="NCBI Taxonomy" id="3035916"/>
    <lineage>
        <taxon>Bacteria</taxon>
        <taxon>Bacillati</taxon>
        <taxon>Bacillota</taxon>
        <taxon>Bacilli</taxon>
        <taxon>Bacillales</taxon>
        <taxon>Caryophanaceae</taxon>
        <taxon>Sporosarcina</taxon>
    </lineage>
</organism>
<feature type="transmembrane region" description="Helical" evidence="2">
    <location>
        <begin position="85"/>
        <end position="105"/>
    </location>
</feature>
<dbReference type="EMBL" id="JAROCC010000006">
    <property type="protein sequence ID" value="MDN4607731.1"/>
    <property type="molecule type" value="Genomic_DNA"/>
</dbReference>
<keyword evidence="2" id="KW-1133">Transmembrane helix</keyword>
<protein>
    <recommendedName>
        <fullName evidence="6">Preprotein translocase subunit Tim44</fullName>
    </recommendedName>
</protein>
<feature type="region of interest" description="Disordered" evidence="1">
    <location>
        <begin position="37"/>
        <end position="75"/>
    </location>
</feature>
<keyword evidence="2" id="KW-0812">Transmembrane</keyword>